<reference evidence="2 3" key="1">
    <citation type="submission" date="2019-04" db="EMBL/GenBank/DDBJ databases">
        <title>Lacinutrix sp. nov., isolated from marine water.</title>
        <authorList>
            <person name="Kim W."/>
        </authorList>
    </citation>
    <scope>NUCLEOTIDE SEQUENCE [LARGE SCALE GENOMIC DNA]</scope>
    <source>
        <strain evidence="2 3">CAU 1491</strain>
    </source>
</reference>
<proteinExistence type="predicted"/>
<name>A0A4V5LQ97_9FLAO</name>
<sequence>MKKLMLVMAVALFSFGATAQNFNAGISGGIPTGDFSDFYSFALSIDVEALWEAGDNFDAGIATGFSSSFLDSEFDGDNASFIPIAAAGRFGISDEFSLGADIGYALGVNEGNDGGFYYAPKAMYGISDAIDIVLSYRGFNNDGDTLSNISLGVMFGL</sequence>
<feature type="signal peptide" evidence="1">
    <location>
        <begin position="1"/>
        <end position="19"/>
    </location>
</feature>
<dbReference type="Proteomes" id="UP000307657">
    <property type="component" value="Unassembled WGS sequence"/>
</dbReference>
<keyword evidence="1" id="KW-0732">Signal</keyword>
<dbReference type="EMBL" id="SUPL01000006">
    <property type="protein sequence ID" value="TJY34049.1"/>
    <property type="molecule type" value="Genomic_DNA"/>
</dbReference>
<dbReference type="AlphaFoldDB" id="A0A4V5LQ97"/>
<keyword evidence="3" id="KW-1185">Reference proteome</keyword>
<comment type="caution">
    <text evidence="2">The sequence shown here is derived from an EMBL/GenBank/DDBJ whole genome shotgun (WGS) entry which is preliminary data.</text>
</comment>
<evidence type="ECO:0000256" key="1">
    <source>
        <dbReference type="SAM" id="SignalP"/>
    </source>
</evidence>
<accession>A0A4V5LQ97</accession>
<organism evidence="2 3">
    <name type="scientific">Pontimicrobium aquaticum</name>
    <dbReference type="NCBI Taxonomy" id="2565367"/>
    <lineage>
        <taxon>Bacteria</taxon>
        <taxon>Pseudomonadati</taxon>
        <taxon>Bacteroidota</taxon>
        <taxon>Flavobacteriia</taxon>
        <taxon>Flavobacteriales</taxon>
        <taxon>Flavobacteriaceae</taxon>
        <taxon>Pontimicrobium</taxon>
    </lineage>
</organism>
<gene>
    <name evidence="2" type="ORF">E5167_12080</name>
</gene>
<protein>
    <recommendedName>
        <fullName evidence="4">Outer membrane protein beta-barrel domain-containing protein</fullName>
    </recommendedName>
</protein>
<evidence type="ECO:0008006" key="4">
    <source>
        <dbReference type="Google" id="ProtNLM"/>
    </source>
</evidence>
<dbReference type="OrthoDB" id="1492374at2"/>
<feature type="chain" id="PRO_5020920437" description="Outer membrane protein beta-barrel domain-containing protein" evidence="1">
    <location>
        <begin position="20"/>
        <end position="157"/>
    </location>
</feature>
<evidence type="ECO:0000313" key="3">
    <source>
        <dbReference type="Proteomes" id="UP000307657"/>
    </source>
</evidence>
<evidence type="ECO:0000313" key="2">
    <source>
        <dbReference type="EMBL" id="TJY34049.1"/>
    </source>
</evidence>
<dbReference type="RefSeq" id="WP_136844405.1">
    <property type="nucleotide sequence ID" value="NZ_SUPL01000006.1"/>
</dbReference>